<keyword evidence="6 9" id="KW-0472">Membrane</keyword>
<evidence type="ECO:0000313" key="12">
    <source>
        <dbReference type="Proteomes" id="UP000095300"/>
    </source>
</evidence>
<reference evidence="11" key="1">
    <citation type="submission" date="2020-05" db="UniProtKB">
        <authorList>
            <consortium name="EnsemblMetazoa"/>
        </authorList>
    </citation>
    <scope>IDENTIFICATION</scope>
    <source>
        <strain evidence="11">USDA</strain>
    </source>
</reference>
<evidence type="ECO:0000256" key="6">
    <source>
        <dbReference type="ARBA" id="ARBA00023136"/>
    </source>
</evidence>
<feature type="transmembrane region" description="Helical" evidence="9">
    <location>
        <begin position="148"/>
        <end position="167"/>
    </location>
</feature>
<feature type="transmembrane region" description="Helical" evidence="9">
    <location>
        <begin position="284"/>
        <end position="306"/>
    </location>
</feature>
<keyword evidence="3 9" id="KW-0812">Transmembrane</keyword>
<dbReference type="PROSITE" id="PS50262">
    <property type="entry name" value="G_PROTEIN_RECEP_F1_2"/>
    <property type="match status" value="1"/>
</dbReference>
<dbReference type="VEuPathDB" id="VectorBase:SCAU003806"/>
<evidence type="ECO:0000256" key="3">
    <source>
        <dbReference type="ARBA" id="ARBA00022692"/>
    </source>
</evidence>
<dbReference type="PANTHER" id="PTHR24235">
    <property type="entry name" value="NEUROPEPTIDE Y RECEPTOR"/>
    <property type="match status" value="1"/>
</dbReference>
<dbReference type="AlphaFoldDB" id="A0A1I8P0R6"/>
<feature type="domain" description="G-protein coupled receptors family 1 profile" evidence="10">
    <location>
        <begin position="48"/>
        <end position="304"/>
    </location>
</feature>
<feature type="transmembrane region" description="Helical" evidence="9">
    <location>
        <begin position="241"/>
        <end position="264"/>
    </location>
</feature>
<evidence type="ECO:0000256" key="5">
    <source>
        <dbReference type="ARBA" id="ARBA00023040"/>
    </source>
</evidence>
<keyword evidence="8" id="KW-0807">Transducer</keyword>
<feature type="transmembrane region" description="Helical" evidence="9">
    <location>
        <begin position="69"/>
        <end position="88"/>
    </location>
</feature>
<evidence type="ECO:0000256" key="4">
    <source>
        <dbReference type="ARBA" id="ARBA00022989"/>
    </source>
</evidence>
<evidence type="ECO:0000313" key="11">
    <source>
        <dbReference type="EnsemblMetazoa" id="SCAU003806-PA"/>
    </source>
</evidence>
<dbReference type="InterPro" id="IPR000276">
    <property type="entry name" value="GPCR_Rhodpsn"/>
</dbReference>
<sequence>MAAMSDPSEFDFSKWDFPEDRIWLHIPESEMIIKICTFIPVLIFGLIGNFIIIHLIVINRSLRTPTNLIIANMAVADFLTLLICPTMFMINDFYQNYLLGSAGCKMEGFLEGAFLITAVLNLSAVSYDRLTAIVLPLETRLTMRGAKIVICFTWLAGILIALPLAIYRTYKVRHWKNFTEMYCKENPTILPKYWYVLITVMVWLPLAIMLICYSAIFYKLDRYEKKVMNREHPLTVSYKRTVAKTLFIITIVFVVLRLPFTVLVILRDQIIANTNNMIKGSFRIFWYISQYLMFLNAAVNPIIYGYTNDNFRRAYDQLPVCICCGDIKTKQKAKNHKVCELLQNLKWYKNLNVSIILQTYWKTFVEWLRMVLCCTICKSEHDLDLKDDNEQHLNVGSMKYVDSEGQIMQLPKEHIEYTLSSGYHM</sequence>
<dbReference type="EnsemblMetazoa" id="SCAU003806-RA">
    <property type="protein sequence ID" value="SCAU003806-PA"/>
    <property type="gene ID" value="SCAU003806"/>
</dbReference>
<dbReference type="Pfam" id="PF00001">
    <property type="entry name" value="7tm_1"/>
    <property type="match status" value="1"/>
</dbReference>
<comment type="similarity">
    <text evidence="2">Belongs to the G-protein coupled receptor 1 family.</text>
</comment>
<organism evidence="11 12">
    <name type="scientific">Stomoxys calcitrans</name>
    <name type="common">Stable fly</name>
    <name type="synonym">Conops calcitrans</name>
    <dbReference type="NCBI Taxonomy" id="35570"/>
    <lineage>
        <taxon>Eukaryota</taxon>
        <taxon>Metazoa</taxon>
        <taxon>Ecdysozoa</taxon>
        <taxon>Arthropoda</taxon>
        <taxon>Hexapoda</taxon>
        <taxon>Insecta</taxon>
        <taxon>Pterygota</taxon>
        <taxon>Neoptera</taxon>
        <taxon>Endopterygota</taxon>
        <taxon>Diptera</taxon>
        <taxon>Brachycera</taxon>
        <taxon>Muscomorpha</taxon>
        <taxon>Muscoidea</taxon>
        <taxon>Muscidae</taxon>
        <taxon>Stomoxys</taxon>
    </lineage>
</organism>
<keyword evidence="4 9" id="KW-1133">Transmembrane helix</keyword>
<feature type="transmembrane region" description="Helical" evidence="9">
    <location>
        <begin position="194"/>
        <end position="220"/>
    </location>
</feature>
<evidence type="ECO:0000256" key="1">
    <source>
        <dbReference type="ARBA" id="ARBA00004141"/>
    </source>
</evidence>
<evidence type="ECO:0000259" key="10">
    <source>
        <dbReference type="PROSITE" id="PS50262"/>
    </source>
</evidence>
<comment type="subcellular location">
    <subcellularLocation>
        <location evidence="1">Membrane</location>
        <topology evidence="1">Multi-pass membrane protein</topology>
    </subcellularLocation>
</comment>
<dbReference type="Proteomes" id="UP000095300">
    <property type="component" value="Unassembled WGS sequence"/>
</dbReference>
<dbReference type="OrthoDB" id="9946013at2759"/>
<dbReference type="STRING" id="35570.A0A1I8P0R6"/>
<dbReference type="SMART" id="SM01381">
    <property type="entry name" value="7TM_GPCR_Srsx"/>
    <property type="match status" value="1"/>
</dbReference>
<accession>A0A1I8P0R6</accession>
<dbReference type="PRINTS" id="PR00237">
    <property type="entry name" value="GPCRRHODOPSN"/>
</dbReference>
<name>A0A1I8P0R6_STOCA</name>
<keyword evidence="5" id="KW-0297">G-protein coupled receptor</keyword>
<feature type="transmembrane region" description="Helical" evidence="9">
    <location>
        <begin position="108"/>
        <end position="127"/>
    </location>
</feature>
<keyword evidence="12" id="KW-1185">Reference proteome</keyword>
<dbReference type="Gene3D" id="1.20.1070.10">
    <property type="entry name" value="Rhodopsin 7-helix transmembrane proteins"/>
    <property type="match status" value="1"/>
</dbReference>
<dbReference type="InterPro" id="IPR017452">
    <property type="entry name" value="GPCR_Rhodpsn_7TM"/>
</dbReference>
<dbReference type="GO" id="GO:0004930">
    <property type="term" value="F:G protein-coupled receptor activity"/>
    <property type="evidence" value="ECO:0007669"/>
    <property type="project" value="UniProtKB-KW"/>
</dbReference>
<evidence type="ECO:0000256" key="7">
    <source>
        <dbReference type="ARBA" id="ARBA00023170"/>
    </source>
</evidence>
<evidence type="ECO:0000256" key="9">
    <source>
        <dbReference type="SAM" id="Phobius"/>
    </source>
</evidence>
<gene>
    <name evidence="11" type="primary">106085603</name>
</gene>
<evidence type="ECO:0000256" key="2">
    <source>
        <dbReference type="ARBA" id="ARBA00010663"/>
    </source>
</evidence>
<keyword evidence="7" id="KW-0675">Receptor</keyword>
<dbReference type="SUPFAM" id="SSF81321">
    <property type="entry name" value="Family A G protein-coupled receptor-like"/>
    <property type="match status" value="1"/>
</dbReference>
<protein>
    <recommendedName>
        <fullName evidence="10">G-protein coupled receptors family 1 profile domain-containing protein</fullName>
    </recommendedName>
</protein>
<dbReference type="PANTHER" id="PTHR24235:SF12">
    <property type="entry name" value="G-PROTEIN COUPLED RECEPTORS FAMILY 1 PROFILE DOMAIN-CONTAINING PROTEIN"/>
    <property type="match status" value="1"/>
</dbReference>
<feature type="transmembrane region" description="Helical" evidence="9">
    <location>
        <begin position="31"/>
        <end position="57"/>
    </location>
</feature>
<evidence type="ECO:0000256" key="8">
    <source>
        <dbReference type="ARBA" id="ARBA00023224"/>
    </source>
</evidence>
<proteinExistence type="inferred from homology"/>
<dbReference type="GO" id="GO:0016020">
    <property type="term" value="C:membrane"/>
    <property type="evidence" value="ECO:0007669"/>
    <property type="project" value="UniProtKB-SubCell"/>
</dbReference>